<dbReference type="Proteomes" id="UP000324222">
    <property type="component" value="Unassembled WGS sequence"/>
</dbReference>
<evidence type="ECO:0000313" key="2">
    <source>
        <dbReference type="Proteomes" id="UP000324222"/>
    </source>
</evidence>
<organism evidence="1 2">
    <name type="scientific">Portunus trituberculatus</name>
    <name type="common">Swimming crab</name>
    <name type="synonym">Neptunus trituberculatus</name>
    <dbReference type="NCBI Taxonomy" id="210409"/>
    <lineage>
        <taxon>Eukaryota</taxon>
        <taxon>Metazoa</taxon>
        <taxon>Ecdysozoa</taxon>
        <taxon>Arthropoda</taxon>
        <taxon>Crustacea</taxon>
        <taxon>Multicrustacea</taxon>
        <taxon>Malacostraca</taxon>
        <taxon>Eumalacostraca</taxon>
        <taxon>Eucarida</taxon>
        <taxon>Decapoda</taxon>
        <taxon>Pleocyemata</taxon>
        <taxon>Brachyura</taxon>
        <taxon>Eubrachyura</taxon>
        <taxon>Portunoidea</taxon>
        <taxon>Portunidae</taxon>
        <taxon>Portuninae</taxon>
        <taxon>Portunus</taxon>
    </lineage>
</organism>
<dbReference type="EMBL" id="VSRR010000455">
    <property type="protein sequence ID" value="MPC15794.1"/>
    <property type="molecule type" value="Genomic_DNA"/>
</dbReference>
<evidence type="ECO:0000313" key="1">
    <source>
        <dbReference type="EMBL" id="MPC15794.1"/>
    </source>
</evidence>
<gene>
    <name evidence="1" type="ORF">E2C01_008597</name>
</gene>
<proteinExistence type="predicted"/>
<name>A0A5B7D4C0_PORTR</name>
<accession>A0A5B7D4C0</accession>
<reference evidence="1 2" key="1">
    <citation type="submission" date="2019-05" db="EMBL/GenBank/DDBJ databases">
        <title>Another draft genome of Portunus trituberculatus and its Hox gene families provides insights of decapod evolution.</title>
        <authorList>
            <person name="Jeong J.-H."/>
            <person name="Song I."/>
            <person name="Kim S."/>
            <person name="Choi T."/>
            <person name="Kim D."/>
            <person name="Ryu S."/>
            <person name="Kim W."/>
        </authorList>
    </citation>
    <scope>NUCLEOTIDE SEQUENCE [LARGE SCALE GENOMIC DNA]</scope>
    <source>
        <tissue evidence="1">Muscle</tissue>
    </source>
</reference>
<sequence>MVSPLIAISPLDTTGIQLRDYIQSFINVTTTEERRAEKLAREGEARQQGGGGSLLRQQLRHGSPLVVGQAWDNNKKLYKAGPVKVPLECQRGTAWADEH</sequence>
<keyword evidence="2" id="KW-1185">Reference proteome</keyword>
<protein>
    <submittedName>
        <fullName evidence="1">Uncharacterized protein</fullName>
    </submittedName>
</protein>
<dbReference type="AlphaFoldDB" id="A0A5B7D4C0"/>
<comment type="caution">
    <text evidence="1">The sequence shown here is derived from an EMBL/GenBank/DDBJ whole genome shotgun (WGS) entry which is preliminary data.</text>
</comment>